<feature type="domain" description="HTH cro/C1-type" evidence="1">
    <location>
        <begin position="9"/>
        <end position="64"/>
    </location>
</feature>
<dbReference type="Pfam" id="PF01381">
    <property type="entry name" value="HTH_3"/>
    <property type="match status" value="1"/>
</dbReference>
<gene>
    <name evidence="2" type="ORF">P7H27_05975</name>
</gene>
<sequence length="80" mass="9353">MYAVNLKLIKEKREEKGYSFSKMADLMGFNDKAKYYRRETGEYKFNPEELPTVAKILGIPISKIFVLKVSKIETKEEVTK</sequence>
<dbReference type="SMART" id="SM00530">
    <property type="entry name" value="HTH_XRE"/>
    <property type="match status" value="1"/>
</dbReference>
<keyword evidence="3" id="KW-1185">Reference proteome</keyword>
<proteinExistence type="predicted"/>
<organism evidence="2 3">
    <name type="scientific">Enterococcus xiangfangensis</name>
    <dbReference type="NCBI Taxonomy" id="1296537"/>
    <lineage>
        <taxon>Bacteria</taxon>
        <taxon>Bacillati</taxon>
        <taxon>Bacillota</taxon>
        <taxon>Bacilli</taxon>
        <taxon>Lactobacillales</taxon>
        <taxon>Enterococcaceae</taxon>
        <taxon>Enterococcus</taxon>
    </lineage>
</organism>
<dbReference type="Proteomes" id="UP001181046">
    <property type="component" value="Unassembled WGS sequence"/>
</dbReference>
<evidence type="ECO:0000313" key="3">
    <source>
        <dbReference type="Proteomes" id="UP001181046"/>
    </source>
</evidence>
<dbReference type="SUPFAM" id="SSF47413">
    <property type="entry name" value="lambda repressor-like DNA-binding domains"/>
    <property type="match status" value="1"/>
</dbReference>
<dbReference type="RefSeq" id="WP_311803442.1">
    <property type="nucleotide sequence ID" value="NZ_JARQAJ010000003.1"/>
</dbReference>
<name>A0ABU3FB48_9ENTE</name>
<dbReference type="PROSITE" id="PS50943">
    <property type="entry name" value="HTH_CROC1"/>
    <property type="match status" value="1"/>
</dbReference>
<comment type="caution">
    <text evidence="2">The sequence shown here is derived from an EMBL/GenBank/DDBJ whole genome shotgun (WGS) entry which is preliminary data.</text>
</comment>
<evidence type="ECO:0000259" key="1">
    <source>
        <dbReference type="PROSITE" id="PS50943"/>
    </source>
</evidence>
<dbReference type="InterPro" id="IPR010982">
    <property type="entry name" value="Lambda_DNA-bd_dom_sf"/>
</dbReference>
<dbReference type="EMBL" id="JARQAJ010000003">
    <property type="protein sequence ID" value="MDT2759307.1"/>
    <property type="molecule type" value="Genomic_DNA"/>
</dbReference>
<reference evidence="2" key="1">
    <citation type="submission" date="2023-03" db="EMBL/GenBank/DDBJ databases">
        <authorList>
            <person name="Shen W."/>
            <person name="Cai J."/>
        </authorList>
    </citation>
    <scope>NUCLEOTIDE SEQUENCE</scope>
    <source>
        <strain evidence="2">P66-3</strain>
    </source>
</reference>
<dbReference type="Gene3D" id="1.10.260.40">
    <property type="entry name" value="lambda repressor-like DNA-binding domains"/>
    <property type="match status" value="1"/>
</dbReference>
<dbReference type="CDD" id="cd00093">
    <property type="entry name" value="HTH_XRE"/>
    <property type="match status" value="1"/>
</dbReference>
<dbReference type="InterPro" id="IPR001387">
    <property type="entry name" value="Cro/C1-type_HTH"/>
</dbReference>
<protein>
    <submittedName>
        <fullName evidence="2">Helix-turn-helix transcriptional regulator</fullName>
    </submittedName>
</protein>
<evidence type="ECO:0000313" key="2">
    <source>
        <dbReference type="EMBL" id="MDT2759307.1"/>
    </source>
</evidence>
<accession>A0ABU3FB48</accession>